<gene>
    <name evidence="3" type="ORF">GFD30_17435</name>
</gene>
<evidence type="ECO:0000313" key="3">
    <source>
        <dbReference type="EMBL" id="MQM27339.1"/>
    </source>
</evidence>
<feature type="region of interest" description="Disordered" evidence="2">
    <location>
        <begin position="1"/>
        <end position="21"/>
    </location>
</feature>
<evidence type="ECO:0000256" key="2">
    <source>
        <dbReference type="SAM" id="MobiDB-lite"/>
    </source>
</evidence>
<organism evidence="3 4">
    <name type="scientific">Glycomyces albidus</name>
    <dbReference type="NCBI Taxonomy" id="2656774"/>
    <lineage>
        <taxon>Bacteria</taxon>
        <taxon>Bacillati</taxon>
        <taxon>Actinomycetota</taxon>
        <taxon>Actinomycetes</taxon>
        <taxon>Glycomycetales</taxon>
        <taxon>Glycomycetaceae</taxon>
        <taxon>Glycomyces</taxon>
    </lineage>
</organism>
<accession>A0A6L5GCD6</accession>
<dbReference type="AlphaFoldDB" id="A0A6L5GCD6"/>
<name>A0A6L5GCD6_9ACTN</name>
<comment type="caution">
    <text evidence="3">The sequence shown here is derived from an EMBL/GenBank/DDBJ whole genome shotgun (WGS) entry which is preliminary data.</text>
</comment>
<evidence type="ECO:0000313" key="4">
    <source>
        <dbReference type="Proteomes" id="UP000477750"/>
    </source>
</evidence>
<proteinExistence type="inferred from homology"/>
<dbReference type="SUPFAM" id="SSF53067">
    <property type="entry name" value="Actin-like ATPase domain"/>
    <property type="match status" value="1"/>
</dbReference>
<dbReference type="Proteomes" id="UP000477750">
    <property type="component" value="Unassembled WGS sequence"/>
</dbReference>
<reference evidence="3 4" key="1">
    <citation type="submission" date="2019-10" db="EMBL/GenBank/DDBJ databases">
        <title>Glycomyces albidus sp. nov., a novel actinomycete isolated from rhizosphere soil of wheat (Triticum aestivum L.).</title>
        <authorList>
            <person name="Qian L."/>
        </authorList>
    </citation>
    <scope>NUCLEOTIDE SEQUENCE [LARGE SCALE GENOMIC DNA]</scope>
    <source>
        <strain evidence="3 4">NEAU-7082</strain>
    </source>
</reference>
<keyword evidence="4" id="KW-1185">Reference proteome</keyword>
<comment type="similarity">
    <text evidence="1">Belongs to the ROK (NagC/XylR) family.</text>
</comment>
<dbReference type="EMBL" id="WIAO01000022">
    <property type="protein sequence ID" value="MQM27339.1"/>
    <property type="molecule type" value="Genomic_DNA"/>
</dbReference>
<sequence length="129" mass="13422">MSSREDEEDEQGGGREQGAGEDKRVVGVVLLLVDLARNGDHAAAAAFRDAGRALGALIATVANAMDPEKIVITGDGIAVAELAQAENDAAIEANRHPTSAPVAIDIQPFEFGEWARAGAVLAIRACLEF</sequence>
<protein>
    <submittedName>
        <fullName evidence="3">ROK family protein</fullName>
    </submittedName>
</protein>
<evidence type="ECO:0000256" key="1">
    <source>
        <dbReference type="ARBA" id="ARBA00006479"/>
    </source>
</evidence>
<feature type="compositionally biased region" description="Acidic residues" evidence="2">
    <location>
        <begin position="1"/>
        <end position="11"/>
    </location>
</feature>
<dbReference type="InterPro" id="IPR000600">
    <property type="entry name" value="ROK"/>
</dbReference>
<dbReference type="Gene3D" id="3.30.420.40">
    <property type="match status" value="1"/>
</dbReference>
<dbReference type="Pfam" id="PF00480">
    <property type="entry name" value="ROK"/>
    <property type="match status" value="1"/>
</dbReference>
<dbReference type="InterPro" id="IPR043129">
    <property type="entry name" value="ATPase_NBD"/>
</dbReference>